<sequence length="737" mass="84921">MHLLNTVLARLERLDDSIPVVLKDSDLLLGESLSYFEDRGWHCLTLTDMDREYLTMLEAESLAQSGRKVLIYIANRSEKDLVFLAEYWDRGNGELVSAINLLSELRIDRKDFKKDFLVSLVRYGLSKDEDWWKDLKARGVENISKVLRASLWELLNNSVYAESLTQAEREFVFIHFANTTFGLKLVASSSPEEASTQIGEKILQSSYKSRPGDELFDYYNEWADSSTYSDSIHLHAERFEKSHKDELLKNIDTFERDYKHPFVSIELELYERRIDALLNGEDAEEVIAFAKERTGKRKKREQDREAGIYWEELASLEPLLQDEDLGGIDSLESFLKAYKERLWRYDSLYRKLRGSHLPERLKKWASDRLSKLNEVISNHWTNYYEPSIEPQQAGLLRRILTGEGKKAVIVVDALRYELARDLKLKREVKTEYDPVLAATPTETPVGMGALYSSGHIEKSLKDRRVIIRDKETGRILDNVTSREENLKELVPGVEIVEMGTRLPEAEKIVIKTRDIDSMGHDDLIKFYDGIIADLSELADGLLKRGYEVHFTSDHGFYLPLEGEKVKQDGTGSYSAGVRYSLNSVKPEEGKYEQAGSSFVLYAGSGNVFKDYGGHFWHGGITHQEVIIPHLVITPIKGKKRWRVEIGNKDRLKTVQKDRFDILLFPEKDLFGSAPRVYIQCLDERIELDEPVEDETRQTLKIAAKSGDTFKIEIRDLEDGALLDWVECKYLPTRERLF</sequence>
<reference evidence="1 2" key="1">
    <citation type="submission" date="2017-01" db="EMBL/GenBank/DDBJ databases">
        <authorList>
            <person name="Erauso G."/>
        </authorList>
    </citation>
    <scope>NUCLEOTIDE SEQUENCE [LARGE SCALE GENOMIC DNA]</scope>
    <source>
        <strain evidence="1">MESINF1</strain>
    </source>
</reference>
<dbReference type="KEGG" id="minf:MESINF_1140"/>
<gene>
    <name evidence="1" type="ORF">MESINF_1140</name>
</gene>
<evidence type="ECO:0008006" key="3">
    <source>
        <dbReference type="Google" id="ProtNLM"/>
    </source>
</evidence>
<evidence type="ECO:0000313" key="1">
    <source>
        <dbReference type="EMBL" id="SSC12584.1"/>
    </source>
</evidence>
<dbReference type="EMBL" id="LS974202">
    <property type="protein sequence ID" value="SSC12584.1"/>
    <property type="molecule type" value="Genomic_DNA"/>
</dbReference>
<proteinExistence type="predicted"/>
<keyword evidence="2" id="KW-1185">Reference proteome</keyword>
<name>A0A7Z7PNT4_9BACT</name>
<dbReference type="AlphaFoldDB" id="A0A7Z7PNT4"/>
<dbReference type="Pfam" id="PF08665">
    <property type="entry name" value="PglZ"/>
    <property type="match status" value="1"/>
</dbReference>
<dbReference type="Proteomes" id="UP000250796">
    <property type="component" value="Chromosome MESINF"/>
</dbReference>
<evidence type="ECO:0000313" key="2">
    <source>
        <dbReference type="Proteomes" id="UP000250796"/>
    </source>
</evidence>
<dbReference type="RefSeq" id="WP_169698879.1">
    <property type="nucleotide sequence ID" value="NZ_LS974202.1"/>
</dbReference>
<accession>A0A7Z7PNT4</accession>
<organism evidence="1 2">
    <name type="scientific">Mesotoga infera</name>
    <dbReference type="NCBI Taxonomy" id="1236046"/>
    <lineage>
        <taxon>Bacteria</taxon>
        <taxon>Thermotogati</taxon>
        <taxon>Thermotogota</taxon>
        <taxon>Thermotogae</taxon>
        <taxon>Kosmotogales</taxon>
        <taxon>Kosmotogaceae</taxon>
        <taxon>Mesotoga</taxon>
    </lineage>
</organism>
<protein>
    <recommendedName>
        <fullName evidence="3">PglZ domain-containing protein</fullName>
    </recommendedName>
</protein>